<feature type="compositionally biased region" description="Basic residues" evidence="1">
    <location>
        <begin position="634"/>
        <end position="645"/>
    </location>
</feature>
<dbReference type="PANTHER" id="PTHR31973">
    <property type="entry name" value="POLYPROTEIN, PUTATIVE-RELATED"/>
    <property type="match status" value="1"/>
</dbReference>
<gene>
    <name evidence="2" type="ORF">Cgig2_005143</name>
</gene>
<dbReference type="OrthoDB" id="1415978at2759"/>
<protein>
    <submittedName>
        <fullName evidence="2">Uncharacterized protein</fullName>
    </submittedName>
</protein>
<proteinExistence type="predicted"/>
<evidence type="ECO:0000313" key="2">
    <source>
        <dbReference type="EMBL" id="KAJ8442203.1"/>
    </source>
</evidence>
<feature type="region of interest" description="Disordered" evidence="1">
    <location>
        <begin position="333"/>
        <end position="354"/>
    </location>
</feature>
<reference evidence="2" key="1">
    <citation type="submission" date="2022-04" db="EMBL/GenBank/DDBJ databases">
        <title>Carnegiea gigantea Genome sequencing and assembly v2.</title>
        <authorList>
            <person name="Copetti D."/>
            <person name="Sanderson M.J."/>
            <person name="Burquez A."/>
            <person name="Wojciechowski M.F."/>
        </authorList>
    </citation>
    <scope>NUCLEOTIDE SEQUENCE</scope>
    <source>
        <strain evidence="2">SGP5-SGP5p</strain>
        <tissue evidence="2">Aerial part</tissue>
    </source>
</reference>
<keyword evidence="3" id="KW-1185">Reference proteome</keyword>
<feature type="compositionally biased region" description="Basic residues" evidence="1">
    <location>
        <begin position="769"/>
        <end position="778"/>
    </location>
</feature>
<feature type="region of interest" description="Disordered" evidence="1">
    <location>
        <begin position="677"/>
        <end position="706"/>
    </location>
</feature>
<dbReference type="AlphaFoldDB" id="A0A9Q1KG35"/>
<feature type="compositionally biased region" description="Polar residues" evidence="1">
    <location>
        <begin position="725"/>
        <end position="756"/>
    </location>
</feature>
<dbReference type="Proteomes" id="UP001153076">
    <property type="component" value="Unassembled WGS sequence"/>
</dbReference>
<name>A0A9Q1KG35_9CARY</name>
<evidence type="ECO:0000256" key="1">
    <source>
        <dbReference type="SAM" id="MobiDB-lite"/>
    </source>
</evidence>
<sequence length="778" mass="89044">MADMGIRNFDEYQLIDLARDARKFLAKPNVRGTPRYFGIYCSPPHARTQRWAINTDKDLLKMSERWFGKRAYIEFLIVDRENATKINEIVEQLDGENVEVGEPAIEVMDSIEEALVAAKELEGYDEADSVGHDRKIGDEEVEKTGRQNILRDETIAGQGMQAVDVEDSVWDNIVASIDETLMRMNFGEKLSPTHISSIEKQDDMLQVVLQSPNATHESIYMFVDTKTNKILSAHSPNKASMSKGKGVYEPPVTRSSPRTKGKENWTSEHATTRSSPRIKGKEMVIYEPICTRSSPRAKGKGIVISEPIYTRSSPRAKEKEIVMSEPIYTRSSPRTKGKGIIISEPTSESDWDDSSNEIVVAESEHDSSDSSEVSLVDEDDIFDHDSEDEPDALDRMYEGGRWWEPELHGSIEIMQWDLFEDKSKFLEGVIVAIQTIFLASKRRICTVHCMRNFKKKFPGPKLKTLATRAANAYNHFLHKKALDALEKENPAAVTWLLEEPKRHWCRYLFDTTTKAPNNCTSFVKSFNNVINWYRDRLVFVLCEYIREKWTQWIVQRREIAETWKDKVVPSVKVELEKLEKDSWGLIVGFCGDSSFEVTEGRTKFIVNLEQKTCDYPIFWPAMDDVPLLAPPPVQKKRGRPPKDRRRGLEECRKKRKRCNIMRCRTCKEIGHNSATCPLNPNKKSMGKRKEKSTDKYGKKKPLGRPTKTSLALTISTLFHLQQLQPESSNTNKVASSEQLLTTRTQPIRSCKPTTPTKHIASKIMEGKQSRLKKQRLSK</sequence>
<feature type="region of interest" description="Disordered" evidence="1">
    <location>
        <begin position="235"/>
        <end position="276"/>
    </location>
</feature>
<dbReference type="EMBL" id="JAKOGI010000144">
    <property type="protein sequence ID" value="KAJ8442203.1"/>
    <property type="molecule type" value="Genomic_DNA"/>
</dbReference>
<evidence type="ECO:0000313" key="3">
    <source>
        <dbReference type="Proteomes" id="UP001153076"/>
    </source>
</evidence>
<comment type="caution">
    <text evidence="2">The sequence shown here is derived from an EMBL/GenBank/DDBJ whole genome shotgun (WGS) entry which is preliminary data.</text>
</comment>
<feature type="region of interest" description="Disordered" evidence="1">
    <location>
        <begin position="725"/>
        <end position="778"/>
    </location>
</feature>
<organism evidence="2 3">
    <name type="scientific">Carnegiea gigantea</name>
    <dbReference type="NCBI Taxonomy" id="171969"/>
    <lineage>
        <taxon>Eukaryota</taxon>
        <taxon>Viridiplantae</taxon>
        <taxon>Streptophyta</taxon>
        <taxon>Embryophyta</taxon>
        <taxon>Tracheophyta</taxon>
        <taxon>Spermatophyta</taxon>
        <taxon>Magnoliopsida</taxon>
        <taxon>eudicotyledons</taxon>
        <taxon>Gunneridae</taxon>
        <taxon>Pentapetalae</taxon>
        <taxon>Caryophyllales</taxon>
        <taxon>Cactineae</taxon>
        <taxon>Cactaceae</taxon>
        <taxon>Cactoideae</taxon>
        <taxon>Echinocereeae</taxon>
        <taxon>Carnegiea</taxon>
    </lineage>
</organism>
<feature type="region of interest" description="Disordered" evidence="1">
    <location>
        <begin position="629"/>
        <end position="650"/>
    </location>
</feature>
<accession>A0A9Q1KG35</accession>
<dbReference type="PANTHER" id="PTHR31973:SF187">
    <property type="entry name" value="MUTATOR TRANSPOSASE MUDRA PROTEIN"/>
    <property type="match status" value="1"/>
</dbReference>